<comment type="function">
    <text evidence="11">Component of the F(0) channel, it forms part of the peripheral stalk, linking F(1) to F(0). The b'-subunit is a diverged and duplicated form of b found in plants and photosynthetic bacteria.</text>
</comment>
<dbReference type="GO" id="GO:0015986">
    <property type="term" value="P:proton motive force-driven ATP synthesis"/>
    <property type="evidence" value="ECO:0007669"/>
    <property type="project" value="InterPro"/>
</dbReference>
<evidence type="ECO:0000256" key="6">
    <source>
        <dbReference type="ARBA" id="ARBA00022989"/>
    </source>
</evidence>
<evidence type="ECO:0000256" key="7">
    <source>
        <dbReference type="ARBA" id="ARBA00023065"/>
    </source>
</evidence>
<protein>
    <submittedName>
        <fullName evidence="15">Uncharacterized protein</fullName>
    </submittedName>
</protein>
<comment type="similarity">
    <text evidence="1 13">Belongs to the ATPase B chain family.</text>
</comment>
<keyword evidence="6 14" id="KW-1133">Transmembrane helix</keyword>
<evidence type="ECO:0000256" key="9">
    <source>
        <dbReference type="ARBA" id="ARBA00023310"/>
    </source>
</evidence>
<keyword evidence="9" id="KW-0066">ATP synthesis</keyword>
<keyword evidence="2 13" id="KW-0813">Transport</keyword>
<comment type="function">
    <text evidence="10">F(1)F(0) ATP synthase produces ATP from ADP in the presence of a proton or sodium gradient. F-type ATPases consist of two structural domains, F(1) containing the extramembraneous catalytic core and F(0) containing the membrane proton channel, linked together by a central stalk and a peripheral stalk. During catalysis, ATP synthesis in the catalytic domain of F(1) is coupled via a rotary mechanism of the central stalk subunits to proton translocation.</text>
</comment>
<comment type="subcellular location">
    <subcellularLocation>
        <location evidence="12">Endomembrane system</location>
        <topology evidence="12">Single-pass membrane protein</topology>
    </subcellularLocation>
</comment>
<organism evidence="15">
    <name type="scientific">uncultured Campylobacterales bacterium</name>
    <dbReference type="NCBI Taxonomy" id="352960"/>
    <lineage>
        <taxon>Bacteria</taxon>
        <taxon>Pseudomonadati</taxon>
        <taxon>Campylobacterota</taxon>
        <taxon>Epsilonproteobacteria</taxon>
        <taxon>Campylobacterales</taxon>
        <taxon>environmental samples</taxon>
    </lineage>
</organism>
<evidence type="ECO:0000256" key="10">
    <source>
        <dbReference type="ARBA" id="ARBA00025198"/>
    </source>
</evidence>
<proteinExistence type="inferred from homology"/>
<dbReference type="GO" id="GO:0045259">
    <property type="term" value="C:proton-transporting ATP synthase complex"/>
    <property type="evidence" value="ECO:0007669"/>
    <property type="project" value="UniProtKB-KW"/>
</dbReference>
<keyword evidence="4 13" id="KW-0812">Transmembrane</keyword>
<evidence type="ECO:0000256" key="11">
    <source>
        <dbReference type="ARBA" id="ARBA00025614"/>
    </source>
</evidence>
<dbReference type="PANTHER" id="PTHR33445">
    <property type="entry name" value="ATP SYNTHASE SUBUNIT B', CHLOROPLASTIC"/>
    <property type="match status" value="1"/>
</dbReference>
<dbReference type="EMBL" id="CACVAW010000005">
    <property type="protein sequence ID" value="CAA6801425.1"/>
    <property type="molecule type" value="Genomic_DNA"/>
</dbReference>
<evidence type="ECO:0000256" key="1">
    <source>
        <dbReference type="ARBA" id="ARBA00005513"/>
    </source>
</evidence>
<evidence type="ECO:0000256" key="13">
    <source>
        <dbReference type="RuleBase" id="RU003848"/>
    </source>
</evidence>
<reference evidence="15" key="1">
    <citation type="submission" date="2020-01" db="EMBL/GenBank/DDBJ databases">
        <authorList>
            <person name="Meier V. D."/>
            <person name="Meier V D."/>
        </authorList>
    </citation>
    <scope>NUCLEOTIDE SEQUENCE</scope>
    <source>
        <strain evidence="15">HLG_WM_MAG_12</strain>
    </source>
</reference>
<evidence type="ECO:0000256" key="4">
    <source>
        <dbReference type="ARBA" id="ARBA00022692"/>
    </source>
</evidence>
<accession>A0A6S6SEL7</accession>
<gene>
    <name evidence="15" type="ORF">HELGO_WM11060</name>
</gene>
<keyword evidence="7 13" id="KW-0406">Ion transport</keyword>
<dbReference type="InterPro" id="IPR050059">
    <property type="entry name" value="ATP_synthase_B_chain"/>
</dbReference>
<dbReference type="GO" id="GO:0046961">
    <property type="term" value="F:proton-transporting ATPase activity, rotational mechanism"/>
    <property type="evidence" value="ECO:0007669"/>
    <property type="project" value="TreeGrafter"/>
</dbReference>
<dbReference type="GO" id="GO:0012505">
    <property type="term" value="C:endomembrane system"/>
    <property type="evidence" value="ECO:0007669"/>
    <property type="project" value="UniProtKB-SubCell"/>
</dbReference>
<name>A0A6S6SEL7_9BACT</name>
<evidence type="ECO:0000313" key="15">
    <source>
        <dbReference type="EMBL" id="CAA6801425.1"/>
    </source>
</evidence>
<evidence type="ECO:0000256" key="12">
    <source>
        <dbReference type="ARBA" id="ARBA00037847"/>
    </source>
</evidence>
<sequence>MLSLSPELLAITVVVFLFMVYVLNIILYKPIFAFLKSRESVSLDYQNKIEGLSKKIEEFDQESRESLLKAREEAKQIRGQKVKEVNLKVDQEIAIFKRQMLSSRKVELEELEVQKNAVLEEVKKDLPEFSKLLSNKLV</sequence>
<feature type="transmembrane region" description="Helical" evidence="14">
    <location>
        <begin position="6"/>
        <end position="28"/>
    </location>
</feature>
<dbReference type="InterPro" id="IPR002146">
    <property type="entry name" value="ATP_synth_b/b'su_bac/chlpt"/>
</dbReference>
<evidence type="ECO:0000256" key="14">
    <source>
        <dbReference type="SAM" id="Phobius"/>
    </source>
</evidence>
<keyword evidence="8 14" id="KW-0472">Membrane</keyword>
<evidence type="ECO:0000256" key="5">
    <source>
        <dbReference type="ARBA" id="ARBA00022781"/>
    </source>
</evidence>
<keyword evidence="3 13" id="KW-0138">CF(0)</keyword>
<evidence type="ECO:0000256" key="2">
    <source>
        <dbReference type="ARBA" id="ARBA00022448"/>
    </source>
</evidence>
<dbReference type="AlphaFoldDB" id="A0A6S6SEL7"/>
<dbReference type="Pfam" id="PF00430">
    <property type="entry name" value="ATP-synt_B"/>
    <property type="match status" value="1"/>
</dbReference>
<evidence type="ECO:0000256" key="3">
    <source>
        <dbReference type="ARBA" id="ARBA00022547"/>
    </source>
</evidence>
<evidence type="ECO:0000256" key="8">
    <source>
        <dbReference type="ARBA" id="ARBA00023136"/>
    </source>
</evidence>
<keyword evidence="5 13" id="KW-0375">Hydrogen ion transport</keyword>
<dbReference type="PANTHER" id="PTHR33445:SF2">
    <property type="entry name" value="ATP SYNTHASE SUBUNIT B', CHLOROPLASTIC"/>
    <property type="match status" value="1"/>
</dbReference>